<proteinExistence type="predicted"/>
<dbReference type="Proteomes" id="UP000187209">
    <property type="component" value="Unassembled WGS sequence"/>
</dbReference>
<reference evidence="2 3" key="1">
    <citation type="submission" date="2016-11" db="EMBL/GenBank/DDBJ databases">
        <title>The macronuclear genome of Stentor coeruleus: a giant cell with tiny introns.</title>
        <authorList>
            <person name="Slabodnick M."/>
            <person name="Ruby J.G."/>
            <person name="Reiff S.B."/>
            <person name="Swart E.C."/>
            <person name="Gosai S."/>
            <person name="Prabakaran S."/>
            <person name="Witkowska E."/>
            <person name="Larue G.E."/>
            <person name="Fisher S."/>
            <person name="Freeman R.M."/>
            <person name="Gunawardena J."/>
            <person name="Chu W."/>
            <person name="Stover N.A."/>
            <person name="Gregory B.D."/>
            <person name="Nowacki M."/>
            <person name="Derisi J."/>
            <person name="Roy S.W."/>
            <person name="Marshall W.F."/>
            <person name="Sood P."/>
        </authorList>
    </citation>
    <scope>NUCLEOTIDE SEQUENCE [LARGE SCALE GENOMIC DNA]</scope>
    <source>
        <strain evidence="2">WM001</strain>
    </source>
</reference>
<dbReference type="AlphaFoldDB" id="A0A1R2B2C8"/>
<protein>
    <submittedName>
        <fullName evidence="2">Uncharacterized protein</fullName>
    </submittedName>
</protein>
<dbReference type="EMBL" id="MPUH01001040">
    <property type="protein sequence ID" value="OMJ70932.1"/>
    <property type="molecule type" value="Genomic_DNA"/>
</dbReference>
<keyword evidence="3" id="KW-1185">Reference proteome</keyword>
<gene>
    <name evidence="2" type="ORF">SteCoe_30984</name>
</gene>
<feature type="transmembrane region" description="Helical" evidence="1">
    <location>
        <begin position="259"/>
        <end position="279"/>
    </location>
</feature>
<comment type="caution">
    <text evidence="2">The sequence shown here is derived from an EMBL/GenBank/DDBJ whole genome shotgun (WGS) entry which is preliminary data.</text>
</comment>
<keyword evidence="1" id="KW-0472">Membrane</keyword>
<evidence type="ECO:0000256" key="1">
    <source>
        <dbReference type="SAM" id="Phobius"/>
    </source>
</evidence>
<accession>A0A1R2B2C8</accession>
<name>A0A1R2B2C8_9CILI</name>
<evidence type="ECO:0000313" key="2">
    <source>
        <dbReference type="EMBL" id="OMJ70932.1"/>
    </source>
</evidence>
<organism evidence="2 3">
    <name type="scientific">Stentor coeruleus</name>
    <dbReference type="NCBI Taxonomy" id="5963"/>
    <lineage>
        <taxon>Eukaryota</taxon>
        <taxon>Sar</taxon>
        <taxon>Alveolata</taxon>
        <taxon>Ciliophora</taxon>
        <taxon>Postciliodesmatophora</taxon>
        <taxon>Heterotrichea</taxon>
        <taxon>Heterotrichida</taxon>
        <taxon>Stentoridae</taxon>
        <taxon>Stentor</taxon>
    </lineage>
</organism>
<sequence length="512" mass="61306">MNKTEILEKNTTKIRYYNEELRTSKKTAIKRLPKLGQKTLVCEDPSHINVKCLTLLNDIERLCDSYEQIPKVDNKEEEVNNLSSNIVEKPTEEPVKDKKLNFIINQLKLRIKKYTKVQAAYPASTRFKVISETEEKIGPGTYKYIKSSRQETYEFSNIPRLHTPIAHTMHTIESIYKHRNSLVDDTIIRKNKLLAINPQQIREEFALKINNFKLKEKYAKIKKQAIDIKQQHEKSYKLSEKLRKFEWRTTKEEVFTVQISWASFIISLGMITVFNLAGNIRKARRIRSGRILRKFVLMTRYLIRFLMLLKEVRKKIVIRRIMGLCVPFEKYAGNDVLMKKKMIQEIFDRSRDMPVIIHIMAKWRKCIMMIQRNIRNMMKIDKARRYALGMMWERSLENIQKTRVNEKNHRSMAVDRVYIMPNLIKEKFIKRFMKDTFIDYAKEKRMYAENFKNLKNQVQNSKEKLVLIDKLKKPTLVLFNQKFRINTYIEMAYAYKSKIGKKQREIRYNQSK</sequence>
<evidence type="ECO:0000313" key="3">
    <source>
        <dbReference type="Proteomes" id="UP000187209"/>
    </source>
</evidence>
<keyword evidence="1" id="KW-1133">Transmembrane helix</keyword>
<keyword evidence="1" id="KW-0812">Transmembrane</keyword>